<dbReference type="InterPro" id="IPR029787">
    <property type="entry name" value="Nucleotide_cyclase"/>
</dbReference>
<feature type="transmembrane region" description="Helical" evidence="1">
    <location>
        <begin position="368"/>
        <end position="387"/>
    </location>
</feature>
<dbReference type="Proteomes" id="UP001222275">
    <property type="component" value="Chromosome"/>
</dbReference>
<dbReference type="InterPro" id="IPR007890">
    <property type="entry name" value="CHASE2"/>
</dbReference>
<dbReference type="Pfam" id="PF05226">
    <property type="entry name" value="CHASE2"/>
    <property type="match status" value="1"/>
</dbReference>
<dbReference type="Pfam" id="PF00211">
    <property type="entry name" value="Guanylate_cyc"/>
    <property type="match status" value="1"/>
</dbReference>
<dbReference type="Gene3D" id="3.30.70.1230">
    <property type="entry name" value="Nucleotide cyclase"/>
    <property type="match status" value="1"/>
</dbReference>
<reference evidence="3 4" key="1">
    <citation type="submission" date="2022-06" db="EMBL/GenBank/DDBJ databases">
        <title>Thiomicrohabdus sp. nov, an obligately chemolithoautotrophic, sulfur-oxidizing bacterium isolated from beach of Guanyin Mountain. Amoy.</title>
        <authorList>
            <person name="Zhu H."/>
        </authorList>
    </citation>
    <scope>NUCLEOTIDE SEQUENCE [LARGE SCALE GENOMIC DNA]</scope>
    <source>
        <strain evidence="3 4">XGS-01</strain>
    </source>
</reference>
<gene>
    <name evidence="3" type="ORF">NR989_00525</name>
</gene>
<dbReference type="InterPro" id="IPR050697">
    <property type="entry name" value="Adenylyl/Guanylyl_Cyclase_3/4"/>
</dbReference>
<dbReference type="PANTHER" id="PTHR43081:SF1">
    <property type="entry name" value="ADENYLATE CYCLASE, TERMINAL-DIFFERENTIATION SPECIFIC"/>
    <property type="match status" value="1"/>
</dbReference>
<feature type="transmembrane region" description="Helical" evidence="1">
    <location>
        <begin position="393"/>
        <end position="418"/>
    </location>
</feature>
<proteinExistence type="predicted"/>
<dbReference type="PANTHER" id="PTHR43081">
    <property type="entry name" value="ADENYLATE CYCLASE, TERMINAL-DIFFERENTIATION SPECIFIC-RELATED"/>
    <property type="match status" value="1"/>
</dbReference>
<sequence>MNKKHLITLSTSVIGAFFMAFLFVFSPPQLQSLDNSLRDIFFQIRGEIPTTGEVVIIDIDEKSLATFGQWPWERNLVAQLIQQLSDDGAGIIGLDIVFSEKDKTSPAYLNKKHSLNIDNPEDYDEILGNTVGNTPTILGYVFMMNDKTPKATAPSIPGIVIEQNTSGQSYILEPLGVLPNTPAIQDKAYSSGFFNNLPDPSGMVRNIPLIMKFNNIIYPSLALEMLRVAHQSPSIKVKSSETGVESVQIGDLLIPTNRYGQLFVNYRGPGHTFTYISAADVLNNQYDKTAIEGKWLLVGTSASALLDLRSMPFDNAYPGVEAHANVIDNILKGDTLSKPNWIEAADLLFIVSVFLLSYLVFNSLGAIFLILTAISSFTGLYFFINYMLFTEGIILNILMPFSALILALILSTLFNYFFESRQKDLIKNKLASKVSSSVMDEILKNESLDIMQGQTREITVFFSDLRGFTNLSEATSNPQVLIQFLNEYTTAMTNIIVEKQGTIDKFIGDSIMAYWNAPIELNNHADLAVSASLKQLAALTALNNQIKQNPLFEELAKYCKQENIEPIKIGIGLNTGDAVVGEMGSAGRSDYTVIGDTVNLSSRLESLCKFYGSTLNISQYTKAALKEEYSFRFIDKVTVKGKKQAVEIWQVHGFGQPTERLKKELDNYHQAIALYQNSQFAEALKIFNELQTWQDKTNQKIYGIYIERCKHYISDSPTNFDGVYQHTTKA</sequence>
<dbReference type="EMBL" id="CP102381">
    <property type="protein sequence ID" value="WEJ62762.1"/>
    <property type="molecule type" value="Genomic_DNA"/>
</dbReference>
<keyword evidence="1" id="KW-0812">Transmembrane</keyword>
<dbReference type="SMART" id="SM01080">
    <property type="entry name" value="CHASE2"/>
    <property type="match status" value="1"/>
</dbReference>
<evidence type="ECO:0000259" key="2">
    <source>
        <dbReference type="PROSITE" id="PS50125"/>
    </source>
</evidence>
<dbReference type="CDD" id="cd07302">
    <property type="entry name" value="CHD"/>
    <property type="match status" value="1"/>
</dbReference>
<accession>A0ABY8CC19</accession>
<keyword evidence="1" id="KW-1133">Transmembrane helix</keyword>
<dbReference type="PROSITE" id="PS50125">
    <property type="entry name" value="GUANYLATE_CYCLASE_2"/>
    <property type="match status" value="1"/>
</dbReference>
<dbReference type="RefSeq" id="WP_275595018.1">
    <property type="nucleotide sequence ID" value="NZ_CP102381.1"/>
</dbReference>
<keyword evidence="1" id="KW-0472">Membrane</keyword>
<dbReference type="SUPFAM" id="SSF55073">
    <property type="entry name" value="Nucleotide cyclase"/>
    <property type="match status" value="1"/>
</dbReference>
<keyword evidence="4" id="KW-1185">Reference proteome</keyword>
<protein>
    <submittedName>
        <fullName evidence="3">Adenylate/guanylate cyclase domain-containing protein</fullName>
    </submittedName>
</protein>
<evidence type="ECO:0000256" key="1">
    <source>
        <dbReference type="SAM" id="Phobius"/>
    </source>
</evidence>
<dbReference type="InterPro" id="IPR001054">
    <property type="entry name" value="A/G_cyclase"/>
</dbReference>
<evidence type="ECO:0000313" key="4">
    <source>
        <dbReference type="Proteomes" id="UP001222275"/>
    </source>
</evidence>
<feature type="domain" description="Guanylate cyclase" evidence="2">
    <location>
        <begin position="459"/>
        <end position="605"/>
    </location>
</feature>
<dbReference type="SMART" id="SM00044">
    <property type="entry name" value="CYCc"/>
    <property type="match status" value="1"/>
</dbReference>
<organism evidence="3 4">
    <name type="scientific">Thiomicrorhabdus lithotrophica</name>
    <dbReference type="NCBI Taxonomy" id="2949997"/>
    <lineage>
        <taxon>Bacteria</taxon>
        <taxon>Pseudomonadati</taxon>
        <taxon>Pseudomonadota</taxon>
        <taxon>Gammaproteobacteria</taxon>
        <taxon>Thiotrichales</taxon>
        <taxon>Piscirickettsiaceae</taxon>
        <taxon>Thiomicrorhabdus</taxon>
    </lineage>
</organism>
<name>A0ABY8CC19_9GAMM</name>
<evidence type="ECO:0000313" key="3">
    <source>
        <dbReference type="EMBL" id="WEJ62762.1"/>
    </source>
</evidence>